<dbReference type="EMBL" id="VDES01000002">
    <property type="protein sequence ID" value="MBA1374106.1"/>
    <property type="molecule type" value="Genomic_DNA"/>
</dbReference>
<sequence>MTDKAEALKTLLIRNFDTVPLEHRTRTASVDFRHARVTEGTAASKLGAAVLVVAPGKIACPYHLHHAQEEMFVILEGSGTLRVAGEHVPIGAGDVITVPPGPDYPRQIINTSDAPLKYLAISTQDDPEIYEYPDSGKFMAEAGLFREHPFEVIQRSRESLDYWDGEP</sequence>
<feature type="domain" description="Cupin type-2" evidence="2">
    <location>
        <begin position="51"/>
        <end position="121"/>
    </location>
</feature>
<evidence type="ECO:0000313" key="4">
    <source>
        <dbReference type="Proteomes" id="UP000589292"/>
    </source>
</evidence>
<dbReference type="Pfam" id="PF07883">
    <property type="entry name" value="Cupin_2"/>
    <property type="match status" value="1"/>
</dbReference>
<evidence type="ECO:0000259" key="2">
    <source>
        <dbReference type="Pfam" id="PF07883"/>
    </source>
</evidence>
<protein>
    <submittedName>
        <fullName evidence="3">Cupin domain-containing protein</fullName>
    </submittedName>
</protein>
<dbReference type="PANTHER" id="PTHR35848">
    <property type="entry name" value="OXALATE-BINDING PROTEIN"/>
    <property type="match status" value="1"/>
</dbReference>
<accession>A0A7V8U802</accession>
<evidence type="ECO:0000256" key="1">
    <source>
        <dbReference type="ARBA" id="ARBA00022723"/>
    </source>
</evidence>
<dbReference type="SUPFAM" id="SSF51182">
    <property type="entry name" value="RmlC-like cupins"/>
    <property type="match status" value="1"/>
</dbReference>
<dbReference type="InterPro" id="IPR011051">
    <property type="entry name" value="RmlC_Cupin_sf"/>
</dbReference>
<gene>
    <name evidence="3" type="ORF">FG486_07135</name>
</gene>
<reference evidence="3 4" key="1">
    <citation type="journal article" date="1994" name="Int. J. Syst. Bacteriol.">
        <title>Phylogenetic positions of novel aerobic, bacteriochlorophyll a-containing bacteria and description of Roseococcus thiosulfatophilus gen. nov., sp. nov., Erythromicrobium ramosum gen. nov., sp. nov., and Erythrobacter litoralis sp. nov.</title>
        <authorList>
            <person name="Yurkov V."/>
            <person name="Stackebrandt E."/>
            <person name="Holmes A."/>
            <person name="Fuerst J.A."/>
            <person name="Hugenholtz P."/>
            <person name="Golecki J."/>
            <person name="Gad'on N."/>
            <person name="Gorlenko V.M."/>
            <person name="Kompantseva E.I."/>
            <person name="Drews G."/>
        </authorList>
    </citation>
    <scope>NUCLEOTIDE SEQUENCE [LARGE SCALE GENOMIC DNA]</scope>
    <source>
        <strain evidence="3 4">KR-99</strain>
    </source>
</reference>
<dbReference type="Proteomes" id="UP000589292">
    <property type="component" value="Unassembled WGS sequence"/>
</dbReference>
<keyword evidence="4" id="KW-1185">Reference proteome</keyword>
<dbReference type="RefSeq" id="WP_181267058.1">
    <property type="nucleotide sequence ID" value="NZ_BAAAGB010000001.1"/>
</dbReference>
<dbReference type="AlphaFoldDB" id="A0A7V8U802"/>
<dbReference type="InterPro" id="IPR013096">
    <property type="entry name" value="Cupin_2"/>
</dbReference>
<dbReference type="CDD" id="cd02224">
    <property type="entry name" value="cupin_SPO2919-like"/>
    <property type="match status" value="1"/>
</dbReference>
<organism evidence="3 4">
    <name type="scientific">Sphingomonas ursincola</name>
    <dbReference type="NCBI Taxonomy" id="56361"/>
    <lineage>
        <taxon>Bacteria</taxon>
        <taxon>Pseudomonadati</taxon>
        <taxon>Pseudomonadota</taxon>
        <taxon>Alphaproteobacteria</taxon>
        <taxon>Sphingomonadales</taxon>
        <taxon>Sphingomonadaceae</taxon>
        <taxon>Sphingomonas</taxon>
    </lineage>
</organism>
<comment type="caution">
    <text evidence="3">The sequence shown here is derived from an EMBL/GenBank/DDBJ whole genome shotgun (WGS) entry which is preliminary data.</text>
</comment>
<proteinExistence type="predicted"/>
<evidence type="ECO:0000313" key="3">
    <source>
        <dbReference type="EMBL" id="MBA1374106.1"/>
    </source>
</evidence>
<dbReference type="PANTHER" id="PTHR35848:SF6">
    <property type="entry name" value="CUPIN TYPE-2 DOMAIN-CONTAINING PROTEIN"/>
    <property type="match status" value="1"/>
</dbReference>
<dbReference type="InterPro" id="IPR014710">
    <property type="entry name" value="RmlC-like_jellyroll"/>
</dbReference>
<keyword evidence="1" id="KW-0479">Metal-binding</keyword>
<dbReference type="Gene3D" id="2.60.120.10">
    <property type="entry name" value="Jelly Rolls"/>
    <property type="match status" value="1"/>
</dbReference>
<dbReference type="GO" id="GO:0046872">
    <property type="term" value="F:metal ion binding"/>
    <property type="evidence" value="ECO:0007669"/>
    <property type="project" value="UniProtKB-KW"/>
</dbReference>
<name>A0A7V8U802_9SPHN</name>
<dbReference type="InterPro" id="IPR051610">
    <property type="entry name" value="GPI/OXD"/>
</dbReference>